<sequence>MALTIHLGAHKTASSHLQHSLALASDELRRAGIFYAGPTALRGDELPLADALSSRRRQPARMVRDRLAPARETFPEILLSEENILGRTGRQWICGGSGLVYPAASYRVRRMIALAAAGPATLFLGIRDPASFYVSTFALQFSEGREVDFETYLNGRDPARIGWAGLIGRLGAIDSVARIVVWRYEDYPALRPQLLARLLPPGLAARVPDPPPVNESVTQPGYDWFVSRALNDSEIDLRVLARRARLRFRRADGHPPLRPLPDSDYQRSREFYARQVARLRRLPKVEFLEP</sequence>
<evidence type="ECO:0000313" key="1">
    <source>
        <dbReference type="EMBL" id="KGJ05874.1"/>
    </source>
</evidence>
<proteinExistence type="predicted"/>
<reference evidence="2 4" key="3">
    <citation type="submission" date="2016-10" db="EMBL/GenBank/DDBJ databases">
        <authorList>
            <person name="de Groot N.N."/>
        </authorList>
    </citation>
    <scope>NUCLEOTIDE SEQUENCE [LARGE SCALE GENOMIC DNA]</scope>
    <source>
        <strain evidence="2 4">CGMCC 1.6117</strain>
    </source>
</reference>
<reference evidence="1 3" key="1">
    <citation type="submission" date="2014-09" db="EMBL/GenBank/DDBJ databases">
        <authorList>
            <person name="McGinnis J.M."/>
            <person name="Wolfgang W.J."/>
        </authorList>
    </citation>
    <scope>NUCLEOTIDE SEQUENCE [LARGE SCALE GENOMIC DNA]</scope>
    <source>
        <strain evidence="1 3">JCM 14014</strain>
    </source>
</reference>
<dbReference type="EMBL" id="JRKN01000004">
    <property type="protein sequence ID" value="KGJ05874.1"/>
    <property type="molecule type" value="Genomic_DNA"/>
</dbReference>
<evidence type="ECO:0000313" key="4">
    <source>
        <dbReference type="Proteomes" id="UP000182312"/>
    </source>
</evidence>
<dbReference type="RefSeq" id="WP_036738925.1">
    <property type="nucleotide sequence ID" value="NZ_FOJO01000038.1"/>
</dbReference>
<accession>A0A099F5Y8</accession>
<protein>
    <recommendedName>
        <fullName evidence="5">Sulfotransferase family protein</fullName>
    </recommendedName>
</protein>
<keyword evidence="3" id="KW-1185">Reference proteome</keyword>
<dbReference type="OrthoDB" id="8481769at2"/>
<dbReference type="AlphaFoldDB" id="A0A099F5Y8"/>
<reference evidence="1 3" key="2">
    <citation type="submission" date="2014-10" db="EMBL/GenBank/DDBJ databases">
        <title>Paracoccus sanguinis sp. nov., isolated from clinical specimens of New York State patients.</title>
        <authorList>
            <person name="Mingle L.A."/>
            <person name="Cole J.A."/>
            <person name="Lapierre P."/>
            <person name="Musser K.A."/>
        </authorList>
    </citation>
    <scope>NUCLEOTIDE SEQUENCE [LARGE SCALE GENOMIC DNA]</scope>
    <source>
        <strain evidence="1 3">JCM 14014</strain>
    </source>
</reference>
<dbReference type="Proteomes" id="UP000182312">
    <property type="component" value="Unassembled WGS sequence"/>
</dbReference>
<gene>
    <name evidence="1" type="ORF">IT41_04180</name>
    <name evidence="2" type="ORF">SAMN04487972_1386</name>
</gene>
<evidence type="ECO:0000313" key="3">
    <source>
        <dbReference type="Proteomes" id="UP000029846"/>
    </source>
</evidence>
<dbReference type="EMBL" id="FOJO01000038">
    <property type="protein sequence ID" value="SFA61618.1"/>
    <property type="molecule type" value="Genomic_DNA"/>
</dbReference>
<dbReference type="eggNOG" id="ENOG5032TDZ">
    <property type="taxonomic scope" value="Bacteria"/>
</dbReference>
<dbReference type="Proteomes" id="UP000029846">
    <property type="component" value="Unassembled WGS sequence"/>
</dbReference>
<dbReference type="STRING" id="376733.SAMN04487972_1386"/>
<name>A0A099F5Y8_9RHOB</name>
<evidence type="ECO:0008006" key="5">
    <source>
        <dbReference type="Google" id="ProtNLM"/>
    </source>
</evidence>
<organism evidence="1 3">
    <name type="scientific">Paracoccus halophilus</name>
    <dbReference type="NCBI Taxonomy" id="376733"/>
    <lineage>
        <taxon>Bacteria</taxon>
        <taxon>Pseudomonadati</taxon>
        <taxon>Pseudomonadota</taxon>
        <taxon>Alphaproteobacteria</taxon>
        <taxon>Rhodobacterales</taxon>
        <taxon>Paracoccaceae</taxon>
        <taxon>Paracoccus</taxon>
    </lineage>
</organism>
<evidence type="ECO:0000313" key="2">
    <source>
        <dbReference type="EMBL" id="SFA61618.1"/>
    </source>
</evidence>